<evidence type="ECO:0000256" key="8">
    <source>
        <dbReference type="ARBA" id="ARBA00023136"/>
    </source>
</evidence>
<keyword evidence="7 10" id="KW-1133">Transmembrane helix</keyword>
<dbReference type="Pfam" id="PF04144">
    <property type="entry name" value="SCAMP"/>
    <property type="match status" value="1"/>
</dbReference>
<feature type="non-terminal residue" evidence="12">
    <location>
        <position position="304"/>
    </location>
</feature>
<accession>A0ABS2Y979</accession>
<keyword evidence="6" id="KW-0653">Protein transport</keyword>
<dbReference type="PANTHER" id="PTHR10687:SF11">
    <property type="entry name" value="SECRETORY CARRIER-ASSOCIATED MEMBRANE PROTEIN 4"/>
    <property type="match status" value="1"/>
</dbReference>
<keyword evidence="4" id="KW-0597">Phosphoprotein</keyword>
<comment type="subcellular location">
    <subcellularLocation>
        <location evidence="1 10">Membrane</location>
        <topology evidence="1 10">Multi-pass membrane protein</topology>
    </subcellularLocation>
</comment>
<reference evidence="12" key="1">
    <citation type="journal article" date="2021" name="Cell">
        <title>Tracing the genetic footprints of vertebrate landing in non-teleost ray-finned fishes.</title>
        <authorList>
            <person name="Bi X."/>
            <person name="Wang K."/>
            <person name="Yang L."/>
            <person name="Pan H."/>
            <person name="Jiang H."/>
            <person name="Wei Q."/>
            <person name="Fang M."/>
            <person name="Yu H."/>
            <person name="Zhu C."/>
            <person name="Cai Y."/>
            <person name="He Y."/>
            <person name="Gan X."/>
            <person name="Zeng H."/>
            <person name="Yu D."/>
            <person name="Zhu Y."/>
            <person name="Jiang H."/>
            <person name="Qiu Q."/>
            <person name="Yang H."/>
            <person name="Zhang Y.E."/>
            <person name="Wang W."/>
            <person name="Zhu M."/>
            <person name="He S."/>
            <person name="Zhang G."/>
        </authorList>
    </citation>
    <scope>NUCLEOTIDE SEQUENCE</scope>
    <source>
        <strain evidence="12">Pddl_001</strain>
    </source>
</reference>
<feature type="transmembrane region" description="Helical" evidence="10">
    <location>
        <begin position="209"/>
        <end position="234"/>
    </location>
</feature>
<keyword evidence="5 10" id="KW-0812">Transmembrane</keyword>
<evidence type="ECO:0000313" key="13">
    <source>
        <dbReference type="Proteomes" id="UP001166093"/>
    </source>
</evidence>
<evidence type="ECO:0000256" key="11">
    <source>
        <dbReference type="SAM" id="MobiDB-lite"/>
    </source>
</evidence>
<evidence type="ECO:0000256" key="1">
    <source>
        <dbReference type="ARBA" id="ARBA00004141"/>
    </source>
</evidence>
<feature type="transmembrane region" description="Helical" evidence="10">
    <location>
        <begin position="166"/>
        <end position="189"/>
    </location>
</feature>
<dbReference type="InterPro" id="IPR007273">
    <property type="entry name" value="SCAMP"/>
</dbReference>
<keyword evidence="3 10" id="KW-0813">Transport</keyword>
<gene>
    <name evidence="12" type="primary">Scamp4_0</name>
    <name evidence="12" type="ORF">GTO93_0022015</name>
</gene>
<comment type="function">
    <text evidence="9">Probably involved in membrane protein trafficking.</text>
</comment>
<feature type="compositionally biased region" description="Polar residues" evidence="11">
    <location>
        <begin position="16"/>
        <end position="27"/>
    </location>
</feature>
<sequence>MYRTVHWRSGGGASQAKLQPSPSSSFLKKQRKGSKETKGTTPDGAPISPACLHPPSPQAHTRTPPQKRVNNFPPLPKFIPLKPCFYQDFEEDIPAAHQQLVRRVYYLWILYSITLGMNLVSCLAWWIGGGSGANFGLAFVWLILFSPCSYVCWFRPLYKALRADSSFNFMAFFFIFGAQFVLAGIQALGISGWGACGWIAAVMFFGTNIGSAVVMLVSAIMFTVVTVMMGVALFRVHRMYRGGGGSFHKAQEEWSSGAWKNERVRQAGFQAVTGEGNTLPQYPTPIPGYPTDWSQTPTPPPYTP</sequence>
<comment type="similarity">
    <text evidence="2 10">Belongs to the SCAMP family.</text>
</comment>
<evidence type="ECO:0000256" key="7">
    <source>
        <dbReference type="ARBA" id="ARBA00022989"/>
    </source>
</evidence>
<evidence type="ECO:0000256" key="3">
    <source>
        <dbReference type="ARBA" id="ARBA00022448"/>
    </source>
</evidence>
<evidence type="ECO:0000256" key="4">
    <source>
        <dbReference type="ARBA" id="ARBA00022553"/>
    </source>
</evidence>
<feature type="transmembrane region" description="Helical" evidence="10">
    <location>
        <begin position="105"/>
        <end position="127"/>
    </location>
</feature>
<proteinExistence type="inferred from homology"/>
<evidence type="ECO:0000256" key="5">
    <source>
        <dbReference type="ARBA" id="ARBA00022692"/>
    </source>
</evidence>
<feature type="transmembrane region" description="Helical" evidence="10">
    <location>
        <begin position="133"/>
        <end position="154"/>
    </location>
</feature>
<keyword evidence="8 10" id="KW-0472">Membrane</keyword>
<name>A0ABS2Y979_POLSP</name>
<evidence type="ECO:0000256" key="9">
    <source>
        <dbReference type="ARBA" id="ARBA00037350"/>
    </source>
</evidence>
<feature type="region of interest" description="Disordered" evidence="11">
    <location>
        <begin position="1"/>
        <end position="67"/>
    </location>
</feature>
<dbReference type="EMBL" id="JAAWVQ010120226">
    <property type="protein sequence ID" value="MBN3282756.1"/>
    <property type="molecule type" value="Genomic_DNA"/>
</dbReference>
<feature type="non-terminal residue" evidence="12">
    <location>
        <position position="1"/>
    </location>
</feature>
<organism evidence="12 13">
    <name type="scientific">Polyodon spathula</name>
    <name type="common">North American paddlefish</name>
    <name type="synonym">Squalus spathula</name>
    <dbReference type="NCBI Taxonomy" id="7913"/>
    <lineage>
        <taxon>Eukaryota</taxon>
        <taxon>Metazoa</taxon>
        <taxon>Chordata</taxon>
        <taxon>Craniata</taxon>
        <taxon>Vertebrata</taxon>
        <taxon>Euteleostomi</taxon>
        <taxon>Actinopterygii</taxon>
        <taxon>Chondrostei</taxon>
        <taxon>Acipenseriformes</taxon>
        <taxon>Polyodontidae</taxon>
        <taxon>Polyodon</taxon>
    </lineage>
</organism>
<evidence type="ECO:0000256" key="10">
    <source>
        <dbReference type="RuleBase" id="RU363122"/>
    </source>
</evidence>
<dbReference type="PANTHER" id="PTHR10687">
    <property type="entry name" value="SECRETORY CARRIER-ASSOCIATED MEMBRANE PROTEIN SCAMP"/>
    <property type="match status" value="1"/>
</dbReference>
<feature type="region of interest" description="Disordered" evidence="11">
    <location>
        <begin position="274"/>
        <end position="304"/>
    </location>
</feature>
<dbReference type="Proteomes" id="UP001166093">
    <property type="component" value="Unassembled WGS sequence"/>
</dbReference>
<evidence type="ECO:0000313" key="12">
    <source>
        <dbReference type="EMBL" id="MBN3282756.1"/>
    </source>
</evidence>
<comment type="caution">
    <text evidence="12">The sequence shown here is derived from an EMBL/GenBank/DDBJ whole genome shotgun (WGS) entry which is preliminary data.</text>
</comment>
<keyword evidence="13" id="KW-1185">Reference proteome</keyword>
<protein>
    <recommendedName>
        <fullName evidence="10">Secretory carrier-associated membrane protein</fullName>
        <shortName evidence="10">Secretory carrier membrane protein</shortName>
    </recommendedName>
</protein>
<evidence type="ECO:0000256" key="6">
    <source>
        <dbReference type="ARBA" id="ARBA00022927"/>
    </source>
</evidence>
<evidence type="ECO:0000256" key="2">
    <source>
        <dbReference type="ARBA" id="ARBA00010482"/>
    </source>
</evidence>